<dbReference type="Gene3D" id="1.20.1270.60">
    <property type="entry name" value="Arfaptin homology (AH) domain/BAR domain"/>
    <property type="match status" value="1"/>
</dbReference>
<dbReference type="InterPro" id="IPR019497">
    <property type="entry name" value="Sorting_nexin_WASP-bd-dom"/>
</dbReference>
<dbReference type="SUPFAM" id="SSF64268">
    <property type="entry name" value="PX domain"/>
    <property type="match status" value="1"/>
</dbReference>
<evidence type="ECO:0000259" key="11">
    <source>
        <dbReference type="PROSITE" id="PS50195"/>
    </source>
</evidence>
<dbReference type="GO" id="GO:0030659">
    <property type="term" value="C:cytoplasmic vesicle membrane"/>
    <property type="evidence" value="ECO:0007669"/>
    <property type="project" value="UniProtKB-SubCell"/>
</dbReference>
<dbReference type="GO" id="GO:0000278">
    <property type="term" value="P:mitotic cell cycle"/>
    <property type="evidence" value="ECO:0007669"/>
    <property type="project" value="InterPro"/>
</dbReference>
<protein>
    <recommendedName>
        <fullName evidence="6">Sorting nexin</fullName>
    </recommendedName>
</protein>
<dbReference type="InterPro" id="IPR036871">
    <property type="entry name" value="PX_dom_sf"/>
</dbReference>
<evidence type="ECO:0000256" key="9">
    <source>
        <dbReference type="SAM" id="MobiDB-lite"/>
    </source>
</evidence>
<dbReference type="InterPro" id="IPR001683">
    <property type="entry name" value="PX_dom"/>
</dbReference>
<dbReference type="EMBL" id="MTYJ01000118">
    <property type="protein sequence ID" value="OQV13685.1"/>
    <property type="molecule type" value="Genomic_DNA"/>
</dbReference>
<evidence type="ECO:0000256" key="7">
    <source>
        <dbReference type="PIRSR" id="PIRSR027744-1"/>
    </source>
</evidence>
<dbReference type="Pfam" id="PF10456">
    <property type="entry name" value="BAR_3_WASP_bdg"/>
    <property type="match status" value="1"/>
</dbReference>
<dbReference type="GO" id="GO:0016197">
    <property type="term" value="P:endosomal transport"/>
    <property type="evidence" value="ECO:0007669"/>
    <property type="project" value="TreeGrafter"/>
</dbReference>
<feature type="compositionally biased region" description="Polar residues" evidence="9">
    <location>
        <begin position="142"/>
        <end position="157"/>
    </location>
</feature>
<feature type="domain" description="PX" evidence="11">
    <location>
        <begin position="225"/>
        <end position="335"/>
    </location>
</feature>
<evidence type="ECO:0000259" key="10">
    <source>
        <dbReference type="PROSITE" id="PS50002"/>
    </source>
</evidence>
<dbReference type="GO" id="GO:0015031">
    <property type="term" value="P:protein transport"/>
    <property type="evidence" value="ECO:0007669"/>
    <property type="project" value="InterPro"/>
</dbReference>
<dbReference type="GO" id="GO:0006897">
    <property type="term" value="P:endocytosis"/>
    <property type="evidence" value="ECO:0007669"/>
    <property type="project" value="TreeGrafter"/>
</dbReference>
<comment type="subcellular location">
    <subcellularLocation>
        <location evidence="1">Cytoplasmic vesicle membrane</location>
    </subcellularLocation>
</comment>
<evidence type="ECO:0000256" key="5">
    <source>
        <dbReference type="ARBA" id="ARBA00023329"/>
    </source>
</evidence>
<dbReference type="InterPro" id="IPR014536">
    <property type="entry name" value="Snx9_fam"/>
</dbReference>
<dbReference type="Gene3D" id="2.30.30.40">
    <property type="entry name" value="SH3 Domains"/>
    <property type="match status" value="1"/>
</dbReference>
<evidence type="ECO:0000313" key="13">
    <source>
        <dbReference type="Proteomes" id="UP000192578"/>
    </source>
</evidence>
<dbReference type="GO" id="GO:0097320">
    <property type="term" value="P:plasma membrane tubulation"/>
    <property type="evidence" value="ECO:0007669"/>
    <property type="project" value="TreeGrafter"/>
</dbReference>
<dbReference type="InterPro" id="IPR027267">
    <property type="entry name" value="AH/BAR_dom_sf"/>
</dbReference>
<evidence type="ECO:0000256" key="1">
    <source>
        <dbReference type="ARBA" id="ARBA00004156"/>
    </source>
</evidence>
<dbReference type="Pfam" id="PF00787">
    <property type="entry name" value="PX"/>
    <property type="match status" value="1"/>
</dbReference>
<gene>
    <name evidence="12" type="ORF">BV898_12079</name>
</gene>
<feature type="binding site" evidence="7">
    <location>
        <position position="263"/>
    </location>
    <ligand>
        <name>a 1,2-diacyl-sn-glycero-3-phospho-(1D-myo-inositol-4,5-bisphosphate)</name>
        <dbReference type="ChEBI" id="CHEBI:58456"/>
    </ligand>
</feature>
<dbReference type="CDD" id="cd07626">
    <property type="entry name" value="BAR_SNX9_like"/>
    <property type="match status" value="1"/>
</dbReference>
<dbReference type="Gene3D" id="3.30.1520.10">
    <property type="entry name" value="Phox-like domain"/>
    <property type="match status" value="1"/>
</dbReference>
<comment type="similarity">
    <text evidence="2 6">Belongs to the sorting nexin family.</text>
</comment>
<evidence type="ECO:0000256" key="4">
    <source>
        <dbReference type="ARBA" id="ARBA00023136"/>
    </source>
</evidence>
<dbReference type="InterPro" id="IPR036028">
    <property type="entry name" value="SH3-like_dom_sf"/>
</dbReference>
<keyword evidence="3 8" id="KW-0728">SH3 domain</keyword>
<proteinExistence type="inferred from homology"/>
<evidence type="ECO:0000256" key="8">
    <source>
        <dbReference type="PROSITE-ProRule" id="PRU00192"/>
    </source>
</evidence>
<evidence type="ECO:0000256" key="2">
    <source>
        <dbReference type="ARBA" id="ARBA00010883"/>
    </source>
</evidence>
<dbReference type="Proteomes" id="UP000192578">
    <property type="component" value="Unassembled WGS sequence"/>
</dbReference>
<dbReference type="PANTHER" id="PTHR45827">
    <property type="entry name" value="SORTING NEXIN"/>
    <property type="match status" value="1"/>
</dbReference>
<keyword evidence="5" id="KW-0968">Cytoplasmic vesicle</keyword>
<feature type="domain" description="SH3" evidence="10">
    <location>
        <begin position="1"/>
        <end position="58"/>
    </location>
</feature>
<feature type="region of interest" description="Disordered" evidence="9">
    <location>
        <begin position="93"/>
        <end position="162"/>
    </location>
</feature>
<evidence type="ECO:0000256" key="6">
    <source>
        <dbReference type="PIRNR" id="PIRNR027744"/>
    </source>
</evidence>
<dbReference type="OrthoDB" id="10254720at2759"/>
<keyword evidence="13" id="KW-1185">Reference proteome</keyword>
<dbReference type="GO" id="GO:0035091">
    <property type="term" value="F:phosphatidylinositol binding"/>
    <property type="evidence" value="ECO:0007669"/>
    <property type="project" value="InterPro"/>
</dbReference>
<dbReference type="CDD" id="cd06862">
    <property type="entry name" value="PX_SNX9_18_like"/>
    <property type="match status" value="1"/>
</dbReference>
<dbReference type="PROSITE" id="PS50195">
    <property type="entry name" value="PX"/>
    <property type="match status" value="1"/>
</dbReference>
<dbReference type="AlphaFoldDB" id="A0A1W0WEP8"/>
<dbReference type="InterPro" id="IPR001452">
    <property type="entry name" value="SH3_domain"/>
</dbReference>
<accession>A0A1W0WEP8</accession>
<feature type="compositionally biased region" description="Low complexity" evidence="9">
    <location>
        <begin position="93"/>
        <end position="106"/>
    </location>
</feature>
<dbReference type="SUPFAM" id="SSF50044">
    <property type="entry name" value="SH3-domain"/>
    <property type="match status" value="1"/>
</dbReference>
<dbReference type="PIRSF" id="PIRSF027744">
    <property type="entry name" value="Snx9"/>
    <property type="match status" value="1"/>
</dbReference>
<organism evidence="12 13">
    <name type="scientific">Hypsibius exemplaris</name>
    <name type="common">Freshwater tardigrade</name>
    <dbReference type="NCBI Taxonomy" id="2072580"/>
    <lineage>
        <taxon>Eukaryota</taxon>
        <taxon>Metazoa</taxon>
        <taxon>Ecdysozoa</taxon>
        <taxon>Tardigrada</taxon>
        <taxon>Eutardigrada</taxon>
        <taxon>Parachela</taxon>
        <taxon>Hypsibioidea</taxon>
        <taxon>Hypsibiidae</taxon>
        <taxon>Hypsibius</taxon>
    </lineage>
</organism>
<dbReference type="SMART" id="SM00312">
    <property type="entry name" value="PX"/>
    <property type="match status" value="1"/>
</dbReference>
<sequence length="568" mass="63109">MASKARVLYTFEAQPGSGELNINENEFVTSVFAFRWEGKNARGETGLFPATYVEDVQDVSSPPPVSAPIYPSIPGIAAHADLSAQSSWGVQAAAAPAATAPAAEAPGGDWDDEWDDDSDNDQEQEKPRGGAVAGAADKRTDTLTSASARSQQPQQYDSMMGGSQALATGNQASVKGNLNRFSVFVKSGTENYLLGKLKAHVPDGSYVVISETEWGPMWGTNGKAYTCQILSPKKESKMKGLKTFIAYQLVPSFNGVQVARRYKHFDWLHERLTEKFVLIPIPPLPDKQVTGRYEDDFIEHRMAQLKLWVNHLCSHPVLSQSDVWQHFLTCTDEKKWKVGKRAAEKDELVGGGFFLSTKAPSKGITADIDGEMMAFSNFVKGMDNGVRFVHTTAAENAKRHIGPFKREYEKLGEAFRTLGQAFDQDPIKYSSGLTEAIIKTGETYEGIGRLFADQPRYDTDPMLDTLHIYRGLLASFPEILDIQKRTAQKMKESEKLADAGKLSMTDLTQLRARSDVVSYSVMAEMNYFHQARSASFKSMMENYLEQQIKFYQTIVDNLKQSLSAYRDL</sequence>
<dbReference type="FunFam" id="3.30.1520.10:FF:000004">
    <property type="entry name" value="Sorting nexin"/>
    <property type="match status" value="1"/>
</dbReference>
<name>A0A1W0WEP8_HYPEX</name>
<dbReference type="PANTHER" id="PTHR45827:SF1">
    <property type="entry name" value="SORTING NEXIN"/>
    <property type="match status" value="1"/>
</dbReference>
<dbReference type="GO" id="GO:0005886">
    <property type="term" value="C:plasma membrane"/>
    <property type="evidence" value="ECO:0007669"/>
    <property type="project" value="TreeGrafter"/>
</dbReference>
<evidence type="ECO:0000313" key="12">
    <source>
        <dbReference type="EMBL" id="OQV13685.1"/>
    </source>
</evidence>
<keyword evidence="4" id="KW-0472">Membrane</keyword>
<feature type="binding site" evidence="7">
    <location>
        <position position="261"/>
    </location>
    <ligand>
        <name>a 1,2-diacyl-sn-glycero-3-phospho-(1D-myo-inositol-4,5-bisphosphate)</name>
        <dbReference type="ChEBI" id="CHEBI:58456"/>
    </ligand>
</feature>
<reference evidence="13" key="1">
    <citation type="submission" date="2017-01" db="EMBL/GenBank/DDBJ databases">
        <title>Comparative genomics of anhydrobiosis in the tardigrade Hypsibius dujardini.</title>
        <authorList>
            <person name="Yoshida Y."/>
            <person name="Koutsovoulos G."/>
            <person name="Laetsch D."/>
            <person name="Stevens L."/>
            <person name="Kumar S."/>
            <person name="Horikawa D."/>
            <person name="Ishino K."/>
            <person name="Komine S."/>
            <person name="Tomita M."/>
            <person name="Blaxter M."/>
            <person name="Arakawa K."/>
        </authorList>
    </citation>
    <scope>NUCLEOTIDE SEQUENCE [LARGE SCALE GENOMIC DNA]</scope>
    <source>
        <strain evidence="13">Z151</strain>
    </source>
</reference>
<feature type="binding site" evidence="7">
    <location>
        <position position="301"/>
    </location>
    <ligand>
        <name>a 1,2-diacyl-sn-glycero-3-phospho-(1D-myo-inositol-4,5-bisphosphate)</name>
        <dbReference type="ChEBI" id="CHEBI:58456"/>
    </ligand>
</feature>
<evidence type="ECO:0000256" key="3">
    <source>
        <dbReference type="ARBA" id="ARBA00022443"/>
    </source>
</evidence>
<feature type="compositionally biased region" description="Acidic residues" evidence="9">
    <location>
        <begin position="109"/>
        <end position="122"/>
    </location>
</feature>
<dbReference type="PROSITE" id="PS50002">
    <property type="entry name" value="SH3"/>
    <property type="match status" value="1"/>
</dbReference>
<comment type="caution">
    <text evidence="12">The sequence shown here is derived from an EMBL/GenBank/DDBJ whole genome shotgun (WGS) entry which is preliminary data.</text>
</comment>